<evidence type="ECO:0000256" key="1">
    <source>
        <dbReference type="ARBA" id="ARBA00006226"/>
    </source>
</evidence>
<comment type="caution">
    <text evidence="4">The sequence shown here is derived from an EMBL/GenBank/DDBJ whole genome shotgun (WGS) entry which is preliminary data.</text>
</comment>
<dbReference type="InterPro" id="IPR051803">
    <property type="entry name" value="TA_system_RelE-like_toxin"/>
</dbReference>
<dbReference type="RefSeq" id="WP_346760917.1">
    <property type="nucleotide sequence ID" value="NZ_JAUJEB010000007.1"/>
</dbReference>
<keyword evidence="5" id="KW-1185">Reference proteome</keyword>
<proteinExistence type="inferred from homology"/>
<dbReference type="PANTHER" id="PTHR33755:SF9">
    <property type="entry name" value="TOXIN PARE1"/>
    <property type="match status" value="1"/>
</dbReference>
<dbReference type="EMBL" id="JAUJEB010000007">
    <property type="protein sequence ID" value="MDN5215578.1"/>
    <property type="molecule type" value="Genomic_DNA"/>
</dbReference>
<dbReference type="Gene3D" id="3.30.2310.20">
    <property type="entry name" value="RelE-like"/>
    <property type="match status" value="1"/>
</dbReference>
<name>A0ABT8LCS4_9BACT</name>
<evidence type="ECO:0000256" key="3">
    <source>
        <dbReference type="PIRNR" id="PIRNR029218"/>
    </source>
</evidence>
<organism evidence="4 5">
    <name type="scientific">Agaribacillus aureus</name>
    <dbReference type="NCBI Taxonomy" id="3051825"/>
    <lineage>
        <taxon>Bacteria</taxon>
        <taxon>Pseudomonadati</taxon>
        <taxon>Bacteroidota</taxon>
        <taxon>Cytophagia</taxon>
        <taxon>Cytophagales</taxon>
        <taxon>Splendidivirgaceae</taxon>
        <taxon>Agaribacillus</taxon>
    </lineage>
</organism>
<dbReference type="InterPro" id="IPR035093">
    <property type="entry name" value="RelE/ParE_toxin_dom_sf"/>
</dbReference>
<evidence type="ECO:0000256" key="2">
    <source>
        <dbReference type="ARBA" id="ARBA00022649"/>
    </source>
</evidence>
<protein>
    <recommendedName>
        <fullName evidence="3">Toxin</fullName>
    </recommendedName>
</protein>
<dbReference type="PANTHER" id="PTHR33755">
    <property type="entry name" value="TOXIN PARE1-RELATED"/>
    <property type="match status" value="1"/>
</dbReference>
<dbReference type="Pfam" id="PF05016">
    <property type="entry name" value="ParE_toxin"/>
    <property type="match status" value="1"/>
</dbReference>
<dbReference type="InterPro" id="IPR007712">
    <property type="entry name" value="RelE/ParE_toxin"/>
</dbReference>
<gene>
    <name evidence="4" type="ORF">QQ020_26105</name>
</gene>
<comment type="similarity">
    <text evidence="1 3">Belongs to the RelE toxin family.</text>
</comment>
<dbReference type="InterPro" id="IPR028344">
    <property type="entry name" value="ParE1/4"/>
</dbReference>
<evidence type="ECO:0000313" key="5">
    <source>
        <dbReference type="Proteomes" id="UP001172083"/>
    </source>
</evidence>
<accession>A0ABT8LCS4</accession>
<dbReference type="PIRSF" id="PIRSF029218">
    <property type="entry name" value="ParE"/>
    <property type="match status" value="1"/>
</dbReference>
<dbReference type="Proteomes" id="UP001172083">
    <property type="component" value="Unassembled WGS sequence"/>
</dbReference>
<keyword evidence="2" id="KW-1277">Toxin-antitoxin system</keyword>
<sequence>MPKAKRFYELSTEADQDIDKIFDYTKVEFGFDQAVKYVSEFEDFFERLLDNPELGKKRDEIKAGLRSFPKAAHVIFYRVLNDRIRIVRVLHGSRDLPKFLDKPDQ</sequence>
<reference evidence="4" key="1">
    <citation type="submission" date="2023-06" db="EMBL/GenBank/DDBJ databases">
        <title>Genomic of Agaribacillus aureum.</title>
        <authorList>
            <person name="Wang G."/>
        </authorList>
    </citation>
    <scope>NUCLEOTIDE SEQUENCE</scope>
    <source>
        <strain evidence="4">BMA12</strain>
    </source>
</reference>
<evidence type="ECO:0000313" key="4">
    <source>
        <dbReference type="EMBL" id="MDN5215578.1"/>
    </source>
</evidence>